<dbReference type="RefSeq" id="WP_047260932.1">
    <property type="nucleotide sequence ID" value="NZ_CP011542.1"/>
</dbReference>
<dbReference type="Gene3D" id="2.60.40.1280">
    <property type="match status" value="1"/>
</dbReference>
<evidence type="ECO:0000259" key="8">
    <source>
        <dbReference type="Pfam" id="PF17961"/>
    </source>
</evidence>
<accession>A0A0G3GTM5</accession>
<feature type="region of interest" description="Disordered" evidence="6">
    <location>
        <begin position="1264"/>
        <end position="1283"/>
    </location>
</feature>
<keyword evidence="7" id="KW-1133">Transmembrane helix</keyword>
<name>A0A0G3GTM5_9CORY</name>
<feature type="transmembrane region" description="Helical" evidence="7">
    <location>
        <begin position="1308"/>
        <end position="1326"/>
    </location>
</feature>
<evidence type="ECO:0000256" key="7">
    <source>
        <dbReference type="SAM" id="Phobius"/>
    </source>
</evidence>
<evidence type="ECO:0000256" key="6">
    <source>
        <dbReference type="SAM" id="MobiDB-lite"/>
    </source>
</evidence>
<dbReference type="GO" id="GO:0007155">
    <property type="term" value="P:cell adhesion"/>
    <property type="evidence" value="ECO:0007669"/>
    <property type="project" value="InterPro"/>
</dbReference>
<evidence type="ECO:0000256" key="3">
    <source>
        <dbReference type="ARBA" id="ARBA00022525"/>
    </source>
</evidence>
<evidence type="ECO:0000313" key="11">
    <source>
        <dbReference type="Proteomes" id="UP000035199"/>
    </source>
</evidence>
<evidence type="ECO:0000313" key="10">
    <source>
        <dbReference type="EMBL" id="AKK04531.1"/>
    </source>
</evidence>
<dbReference type="InterPro" id="IPR008966">
    <property type="entry name" value="Adhesion_dom_sf"/>
</dbReference>
<dbReference type="InterPro" id="IPR046022">
    <property type="entry name" value="DUF5979"/>
</dbReference>
<organism evidence="10 11">
    <name type="scientific">Corynebacterium mustelae</name>
    <dbReference type="NCBI Taxonomy" id="571915"/>
    <lineage>
        <taxon>Bacteria</taxon>
        <taxon>Bacillati</taxon>
        <taxon>Actinomycetota</taxon>
        <taxon>Actinomycetes</taxon>
        <taxon>Mycobacteriales</taxon>
        <taxon>Corynebacteriaceae</taxon>
        <taxon>Corynebacterium</taxon>
    </lineage>
</organism>
<feature type="compositionally biased region" description="Pro residues" evidence="6">
    <location>
        <begin position="1268"/>
        <end position="1277"/>
    </location>
</feature>
<feature type="domain" description="DUF5979" evidence="9">
    <location>
        <begin position="1121"/>
        <end position="1219"/>
    </location>
</feature>
<feature type="domain" description="DUF5979" evidence="9">
    <location>
        <begin position="807"/>
        <end position="906"/>
    </location>
</feature>
<evidence type="ECO:0000259" key="9">
    <source>
        <dbReference type="Pfam" id="PF19407"/>
    </source>
</evidence>
<dbReference type="Pfam" id="PF17961">
    <property type="entry name" value="Big_8"/>
    <property type="match status" value="1"/>
</dbReference>
<keyword evidence="7" id="KW-0812">Transmembrane</keyword>
<gene>
    <name evidence="10" type="ORF">CMUST_00900</name>
</gene>
<feature type="domain" description="DUF5979" evidence="9">
    <location>
        <begin position="587"/>
        <end position="689"/>
    </location>
</feature>
<keyword evidence="2" id="KW-0134">Cell wall</keyword>
<evidence type="ECO:0000256" key="2">
    <source>
        <dbReference type="ARBA" id="ARBA00022512"/>
    </source>
</evidence>
<dbReference type="Proteomes" id="UP000035199">
    <property type="component" value="Chromosome"/>
</dbReference>
<keyword evidence="7" id="KW-0472">Membrane</keyword>
<dbReference type="EMBL" id="CP011542">
    <property type="protein sequence ID" value="AKK04531.1"/>
    <property type="molecule type" value="Genomic_DNA"/>
</dbReference>
<keyword evidence="11" id="KW-1185">Reference proteome</keyword>
<keyword evidence="3" id="KW-0964">Secreted</keyword>
<reference evidence="10 11" key="1">
    <citation type="journal article" date="2015" name="Genome Announc.">
        <title>Complete Genome Sequence of the Type Strain Corynebacterium mustelae DSM 45274, Isolated from Various Tissues of a Male Ferret with Lethal Sepsis.</title>
        <authorList>
            <person name="Ruckert C."/>
            <person name="Eimer J."/>
            <person name="Winkler A."/>
            <person name="Tauch A."/>
        </authorList>
    </citation>
    <scope>NUCLEOTIDE SEQUENCE [LARGE SCALE GENOMIC DNA]</scope>
    <source>
        <strain evidence="10 11">DSM 45274</strain>
    </source>
</reference>
<feature type="domain" description="DUF5979" evidence="9">
    <location>
        <begin position="479"/>
        <end position="581"/>
    </location>
</feature>
<dbReference type="InterPro" id="IPR011252">
    <property type="entry name" value="Fibrogen-bd_dom1"/>
</dbReference>
<dbReference type="OrthoDB" id="3751233at2"/>
<feature type="domain" description="DUF5979" evidence="9">
    <location>
        <begin position="912"/>
        <end position="1008"/>
    </location>
</feature>
<dbReference type="Pfam" id="PF19407">
    <property type="entry name" value="DUF5979"/>
    <property type="match status" value="7"/>
</dbReference>
<keyword evidence="5" id="KW-0572">Peptidoglycan-anchor</keyword>
<dbReference type="InterPro" id="IPR041171">
    <property type="entry name" value="SDR_Ig"/>
</dbReference>
<feature type="domain" description="DUF5979" evidence="9">
    <location>
        <begin position="695"/>
        <end position="801"/>
    </location>
</feature>
<sequence>MTAIGLHCNQLRLRRLALINLIIVALVMGFCMAPRHAHAQTEQPGIEFSDLVITKKTANSEPDGVERPKQLRQYDQLSLFFNWRAAQGVVENNFFTLQLPQQFGFVNDFSFPLADTSKTEGGTCSITAATKILTCTFNDKFVTKSNVHGTVRVDLESQAAGQVNQLPFTFSGNRIINYDVPGGEIGHKQVTLNTLNKFGWYSDGKEAATWQIAFFGAWLADSPHSPAVFTDEFELSSKYVEHTLNTQKKISVQEFNTVPGSADTYVYPAIRELKAENVRVDPSNPLKFSFSVPAPPGGWSADKAYEIFYETKPATADRVFIGAQTKNTVKTNFRAMQQEYTLEYQASGSGTITGLNSGTFEIRKLITPESQGVGAGTAFTVRATWNGGQEDVEVRLNGPVAKGTVQVPEGTEITLSEINFPNMNGITFGDPVFSATNPADLQNGNVRITNGGKTAVIRTNSQGNVGVTVTNTTVDAAPFSVVKRASGIDGVENHNFEFSYLCNDPNRSQGTITAKGNGQPVKSDKKFPIGTECTVTEVAAAAEISGKRPTVTPATGVQTVRITKPAANNQVATAEFNNVYAKDKGRFEVRKVVEGLAPADVDAARNKTFHFTYQCNDPAKTTGVIEVKGDGVAKANDKDIEVGSQCTVTEDTARAGIDNYALGNIQPKTVAIAALNLPRVVAEFTNTYSKDKATFRVQKNLTGVAGEQQAEARNRSFKFTYTCGAETGELLVPGDGTWISPLVAGTQEVKKFDVGTSCTITEQPDNTAIDNHDWTPTAAQTKVIAAKDQPVVSFGFTNAYTQHRAKFKVRKQLAGNIAAADEATIKAKQFQFTYECSDGTNGSLTVTGDKEAESLEDFPIGTSCTITETEASANADGYDVAIPKPQVIEIKPRTETTVVEFTNTYTRHTGGFKVVKTVVAKEGAQVPENKTFDFDYTCTKGDEKLTGEITGVTVAEGKTVTGIPVGMSCSVVERDAKIDLMDLTVAVGDPVTIAKDTTGEIAVTNTYTQWVGTITVNKELVGSEAAVAAARNHTYRVGYVCTKGQEQTTGELKITPDTPATLEKIPAGSSCVFTETPDSVAVVGLQFNPAESVTTGTETIKANNDAKTITITNAYSELGRISIRKVLGGLNAPLVAADRKFRVQATWQLAGVNHNQEFDIKAGQTYAELPPLPVGTQVTLKEIKPEDDAILRWDAPIFSSSTPDSLKLNDDGSAVVTITPNSFTQVLDVELRNNSNPPFWWGLIPLVPLLVTPLISMLVKTVTKTTPKPQPPAPQPPKKGIAKQGVAKQKAKAAETQPKQLAKTGASVQWFIAFAALISALGALLMHTHRRRNR</sequence>
<evidence type="ECO:0000256" key="4">
    <source>
        <dbReference type="ARBA" id="ARBA00022729"/>
    </source>
</evidence>
<reference evidence="11" key="2">
    <citation type="submission" date="2015-05" db="EMBL/GenBank/DDBJ databases">
        <title>Complete genome sequence of Corynebacterium mustelae DSM 45274, isolated from various tissues of a male ferret with lethal sepsis.</title>
        <authorList>
            <person name="Ruckert C."/>
            <person name="Albersmeier A."/>
            <person name="Winkler A."/>
            <person name="Tauch A."/>
        </authorList>
    </citation>
    <scope>NUCLEOTIDE SEQUENCE [LARGE SCALE GENOMIC DNA]</scope>
    <source>
        <strain evidence="11">DSM 45274</strain>
    </source>
</reference>
<dbReference type="SUPFAM" id="SSF49401">
    <property type="entry name" value="Bacterial adhesins"/>
    <property type="match status" value="1"/>
</dbReference>
<comment type="subcellular location">
    <subcellularLocation>
        <location evidence="1">Secreted</location>
        <location evidence="1">Cell wall</location>
        <topology evidence="1">Peptidoglycan-anchor</topology>
    </subcellularLocation>
</comment>
<dbReference type="PATRIC" id="fig|571915.4.peg.181"/>
<dbReference type="KEGG" id="cmv:CMUST_00900"/>
<protein>
    <submittedName>
        <fullName evidence="10">Uncharacterized protein</fullName>
    </submittedName>
</protein>
<proteinExistence type="predicted"/>
<keyword evidence="4" id="KW-0732">Signal</keyword>
<evidence type="ECO:0000256" key="1">
    <source>
        <dbReference type="ARBA" id="ARBA00004168"/>
    </source>
</evidence>
<evidence type="ECO:0000256" key="5">
    <source>
        <dbReference type="ARBA" id="ARBA00023088"/>
    </source>
</evidence>
<feature type="domain" description="DUF5979" evidence="9">
    <location>
        <begin position="1014"/>
        <end position="1115"/>
    </location>
</feature>
<dbReference type="STRING" id="571915.CMUST_00900"/>
<feature type="domain" description="SDR-like Ig" evidence="8">
    <location>
        <begin position="71"/>
        <end position="155"/>
    </location>
</feature>